<accession>A0AAJ8LU50</accession>
<dbReference type="Proteomes" id="UP000321816">
    <property type="component" value="Chromosome"/>
</dbReference>
<feature type="domain" description="General stress protein 17M-like" evidence="3">
    <location>
        <begin position="5"/>
        <end position="112"/>
    </location>
</feature>
<keyword evidence="5" id="KW-1185">Reference proteome</keyword>
<evidence type="ECO:0000313" key="4">
    <source>
        <dbReference type="EMBL" id="WWD79607.1"/>
    </source>
</evidence>
<feature type="compositionally biased region" description="Basic and acidic residues" evidence="1">
    <location>
        <begin position="190"/>
        <end position="211"/>
    </location>
</feature>
<feature type="region of interest" description="Disordered" evidence="1">
    <location>
        <begin position="326"/>
        <end position="362"/>
    </location>
</feature>
<feature type="region of interest" description="Disordered" evidence="1">
    <location>
        <begin position="178"/>
        <end position="233"/>
    </location>
</feature>
<feature type="region of interest" description="Disordered" evidence="1">
    <location>
        <begin position="139"/>
        <end position="159"/>
    </location>
</feature>
<evidence type="ECO:0000259" key="2">
    <source>
        <dbReference type="Pfam" id="PF09557"/>
    </source>
</evidence>
<feature type="domain" description="DUF2382" evidence="2">
    <location>
        <begin position="235"/>
        <end position="344"/>
    </location>
</feature>
<name>A0AAJ8LU50_9BACI</name>
<evidence type="ECO:0000256" key="1">
    <source>
        <dbReference type="SAM" id="MobiDB-lite"/>
    </source>
</evidence>
<sequence length="362" mass="41667">MKTRIMGVYEKEQLLKEEVQKLKGQGYEPVKISVVVGKEEFPTLFSEDIAMGVNVEKVATKPEGEGDFVSTIKNALNTEAEEERKAASENQFVRLGLTQLEAEKYREDVDAGRLVLLLHAEKPELQSNQLNKDIRPVTPIQQRERETEEFSETSETAHAAQEKILEPKEVRAEGITEKEKEMQAVQQEQQTHKHVTEEAKEHALQEEREQKAAAPPEPASAKKTEPVEEDEEQALKLREEQLDINKKEVEKGEVGVRKRIIEEEKTIKVPVQREEVYVERRSVKDRPEGGEIKEDTEEIRIPIKEEEVEIRKKPVVTEEVFVGKRTYEDTEESTEKVKREEAEIDEEGRVDGKTNYRGTKEE</sequence>
<dbReference type="PANTHER" id="PTHR38463">
    <property type="entry name" value="STRESS RESPONSE PROTEIN YSNF"/>
    <property type="match status" value="1"/>
</dbReference>
<dbReference type="NCBIfam" id="TIGR02271">
    <property type="entry name" value="YsnF/AvaK domain"/>
    <property type="match status" value="1"/>
</dbReference>
<dbReference type="AlphaFoldDB" id="A0AAJ8LU50"/>
<dbReference type="KEGG" id="ahal:FTX54_014585"/>
<dbReference type="Pfam" id="PF09557">
    <property type="entry name" value="DUF2382"/>
    <property type="match status" value="1"/>
</dbReference>
<reference evidence="4 5" key="1">
    <citation type="submission" date="2024-01" db="EMBL/GenBank/DDBJ databases">
        <title>Complete Genome Sequence of Alkalicoccus halolimnae BZ-SZ-XJ29T, a Moderately Halophilic Bacterium Isolated from a Salt Lake.</title>
        <authorList>
            <person name="Zhao B."/>
        </authorList>
    </citation>
    <scope>NUCLEOTIDE SEQUENCE [LARGE SCALE GENOMIC DNA]</scope>
    <source>
        <strain evidence="4 5">BZ-SZ-XJ29</strain>
    </source>
</reference>
<organism evidence="4 5">
    <name type="scientific">Alkalicoccus halolimnae</name>
    <dbReference type="NCBI Taxonomy" id="1667239"/>
    <lineage>
        <taxon>Bacteria</taxon>
        <taxon>Bacillati</taxon>
        <taxon>Bacillota</taxon>
        <taxon>Bacilli</taxon>
        <taxon>Bacillales</taxon>
        <taxon>Bacillaceae</taxon>
        <taxon>Alkalicoccus</taxon>
    </lineage>
</organism>
<dbReference type="RefSeq" id="WP_187254536.1">
    <property type="nucleotide sequence ID" value="NZ_CP144914.1"/>
</dbReference>
<dbReference type="InterPro" id="IPR019060">
    <property type="entry name" value="DUF2382"/>
</dbReference>
<proteinExistence type="predicted"/>
<dbReference type="InterPro" id="IPR025889">
    <property type="entry name" value="GSP17M-like_dom"/>
</dbReference>
<gene>
    <name evidence="4" type="ORF">FTX54_014585</name>
</gene>
<dbReference type="Pfam" id="PF11181">
    <property type="entry name" value="YflT"/>
    <property type="match status" value="1"/>
</dbReference>
<evidence type="ECO:0000313" key="5">
    <source>
        <dbReference type="Proteomes" id="UP000321816"/>
    </source>
</evidence>
<dbReference type="EMBL" id="CP144914">
    <property type="protein sequence ID" value="WWD79607.1"/>
    <property type="molecule type" value="Genomic_DNA"/>
</dbReference>
<dbReference type="PANTHER" id="PTHR38463:SF1">
    <property type="entry name" value="STRESS RESPONSE PROTEIN YSNF"/>
    <property type="match status" value="1"/>
</dbReference>
<dbReference type="InterPro" id="IPR052967">
    <property type="entry name" value="Stress_Response_Assoc"/>
</dbReference>
<protein>
    <submittedName>
        <fullName evidence="4">YsnF/AvaK domain-containing protein</fullName>
    </submittedName>
</protein>
<evidence type="ECO:0000259" key="3">
    <source>
        <dbReference type="Pfam" id="PF11181"/>
    </source>
</evidence>